<gene>
    <name evidence="2" type="ORF">AZI87_00760</name>
</gene>
<feature type="signal peptide" evidence="1">
    <location>
        <begin position="1"/>
        <end position="23"/>
    </location>
</feature>
<proteinExistence type="predicted"/>
<dbReference type="RefSeq" id="WP_063204548.1">
    <property type="nucleotide sequence ID" value="NZ_LUKD01000001.1"/>
</dbReference>
<sequence length="117" mass="12594">MKKQILSYALLAAVALMASPVLADTNDCTDPEIAAGTCVKHLSAYGDADNNVYPPQNQYAVFKVVDGNCQGQIEILTPQNDSVLMFDAVGLTENGVYSIINHGESACSLQIRYQNQP</sequence>
<dbReference type="EMBL" id="LUKD01000001">
    <property type="protein sequence ID" value="KYG67844.1"/>
    <property type="molecule type" value="Genomic_DNA"/>
</dbReference>
<evidence type="ECO:0008006" key="4">
    <source>
        <dbReference type="Google" id="ProtNLM"/>
    </source>
</evidence>
<evidence type="ECO:0000313" key="3">
    <source>
        <dbReference type="Proteomes" id="UP000075799"/>
    </source>
</evidence>
<dbReference type="Proteomes" id="UP000075799">
    <property type="component" value="Unassembled WGS sequence"/>
</dbReference>
<keyword evidence="1" id="KW-0732">Signal</keyword>
<protein>
    <recommendedName>
        <fullName evidence="4">Secreted protein</fullName>
    </recommendedName>
</protein>
<comment type="caution">
    <text evidence="2">The sequence shown here is derived from an EMBL/GenBank/DDBJ whole genome shotgun (WGS) entry which is preliminary data.</text>
</comment>
<evidence type="ECO:0000256" key="1">
    <source>
        <dbReference type="SAM" id="SignalP"/>
    </source>
</evidence>
<name>A0A161PCP5_BDEBC</name>
<organism evidence="2 3">
    <name type="scientific">Bdellovibrio bacteriovorus</name>
    <dbReference type="NCBI Taxonomy" id="959"/>
    <lineage>
        <taxon>Bacteria</taxon>
        <taxon>Pseudomonadati</taxon>
        <taxon>Bdellovibrionota</taxon>
        <taxon>Bdellovibrionia</taxon>
        <taxon>Bdellovibrionales</taxon>
        <taxon>Pseudobdellovibrionaceae</taxon>
        <taxon>Bdellovibrio</taxon>
    </lineage>
</organism>
<feature type="chain" id="PRO_5007824674" description="Secreted protein" evidence="1">
    <location>
        <begin position="24"/>
        <end position="117"/>
    </location>
</feature>
<dbReference type="AlphaFoldDB" id="A0A161PCP5"/>
<accession>A0A161PCP5</accession>
<reference evidence="2 3" key="1">
    <citation type="submission" date="2016-03" db="EMBL/GenBank/DDBJ databases">
        <authorList>
            <person name="Ploux O."/>
        </authorList>
    </citation>
    <scope>NUCLEOTIDE SEQUENCE [LARGE SCALE GENOMIC DNA]</scope>
    <source>
        <strain evidence="2 3">EC13</strain>
    </source>
</reference>
<evidence type="ECO:0000313" key="2">
    <source>
        <dbReference type="EMBL" id="KYG67844.1"/>
    </source>
</evidence>